<evidence type="ECO:0000259" key="3">
    <source>
        <dbReference type="Pfam" id="PF07539"/>
    </source>
</evidence>
<dbReference type="PANTHER" id="PTHR17695">
    <property type="entry name" value="SMALL SUBUNIT PROCESSOME COMPONENT 20 HOMOLOG"/>
    <property type="match status" value="1"/>
</dbReference>
<accession>A0AAE0G3Q8</accession>
<keyword evidence="2" id="KW-1133">Transmembrane helix</keyword>
<dbReference type="GO" id="GO:0030686">
    <property type="term" value="C:90S preribosome"/>
    <property type="evidence" value="ECO:0007669"/>
    <property type="project" value="TreeGrafter"/>
</dbReference>
<dbReference type="SUPFAM" id="SSF48371">
    <property type="entry name" value="ARM repeat"/>
    <property type="match status" value="1"/>
</dbReference>
<dbReference type="InterPro" id="IPR016024">
    <property type="entry name" value="ARM-type_fold"/>
</dbReference>
<feature type="compositionally biased region" description="Basic and acidic residues" evidence="1">
    <location>
        <begin position="1270"/>
        <end position="1280"/>
    </location>
</feature>
<feature type="region of interest" description="Disordered" evidence="1">
    <location>
        <begin position="1445"/>
        <end position="1470"/>
    </location>
</feature>
<dbReference type="Proteomes" id="UP001190700">
    <property type="component" value="Unassembled WGS sequence"/>
</dbReference>
<feature type="transmembrane region" description="Helical" evidence="2">
    <location>
        <begin position="1485"/>
        <end position="1507"/>
    </location>
</feature>
<evidence type="ECO:0000256" key="1">
    <source>
        <dbReference type="SAM" id="MobiDB-lite"/>
    </source>
</evidence>
<dbReference type="InterPro" id="IPR052575">
    <property type="entry name" value="SSU_processome_comp_20"/>
</dbReference>
<evidence type="ECO:0000313" key="4">
    <source>
        <dbReference type="EMBL" id="KAK3270897.1"/>
    </source>
</evidence>
<evidence type="ECO:0000256" key="2">
    <source>
        <dbReference type="SAM" id="Phobius"/>
    </source>
</evidence>
<keyword evidence="2" id="KW-0812">Transmembrane</keyword>
<dbReference type="PANTHER" id="PTHR17695:SF11">
    <property type="entry name" value="SMALL SUBUNIT PROCESSOME COMPONENT 20 HOMOLOG"/>
    <property type="match status" value="1"/>
</dbReference>
<keyword evidence="5" id="KW-1185">Reference proteome</keyword>
<dbReference type="EMBL" id="LGRX02010147">
    <property type="protein sequence ID" value="KAK3270897.1"/>
    <property type="molecule type" value="Genomic_DNA"/>
</dbReference>
<organism evidence="4 5">
    <name type="scientific">Cymbomonas tetramitiformis</name>
    <dbReference type="NCBI Taxonomy" id="36881"/>
    <lineage>
        <taxon>Eukaryota</taxon>
        <taxon>Viridiplantae</taxon>
        <taxon>Chlorophyta</taxon>
        <taxon>Pyramimonadophyceae</taxon>
        <taxon>Pyramimonadales</taxon>
        <taxon>Pyramimonadaceae</taxon>
        <taxon>Cymbomonas</taxon>
    </lineage>
</organism>
<feature type="compositionally biased region" description="Low complexity" evidence="1">
    <location>
        <begin position="1450"/>
        <end position="1461"/>
    </location>
</feature>
<evidence type="ECO:0000313" key="5">
    <source>
        <dbReference type="Proteomes" id="UP001190700"/>
    </source>
</evidence>
<feature type="region of interest" description="Disordered" evidence="1">
    <location>
        <begin position="1"/>
        <end position="25"/>
    </location>
</feature>
<comment type="caution">
    <text evidence="4">The sequence shown here is derived from an EMBL/GenBank/DDBJ whole genome shotgun (WGS) entry which is preliminary data.</text>
</comment>
<proteinExistence type="predicted"/>
<reference evidence="4 5" key="1">
    <citation type="journal article" date="2015" name="Genome Biol. Evol.">
        <title>Comparative Genomics of a Bacterivorous Green Alga Reveals Evolutionary Causalities and Consequences of Phago-Mixotrophic Mode of Nutrition.</title>
        <authorList>
            <person name="Burns J.A."/>
            <person name="Paasch A."/>
            <person name="Narechania A."/>
            <person name="Kim E."/>
        </authorList>
    </citation>
    <scope>NUCLEOTIDE SEQUENCE [LARGE SCALE GENOMIC DNA]</scope>
    <source>
        <strain evidence="4 5">PLY_AMNH</strain>
    </source>
</reference>
<dbReference type="InterPro" id="IPR011430">
    <property type="entry name" value="UTP20_N"/>
</dbReference>
<feature type="domain" description="U3 small nucleolar RNA-associated protein 20 N-terminal" evidence="3">
    <location>
        <begin position="1003"/>
        <end position="1536"/>
    </location>
</feature>
<name>A0AAE0G3Q8_9CHLO</name>
<protein>
    <recommendedName>
        <fullName evidence="3">U3 small nucleolar RNA-associated protein 20 N-terminal domain-containing protein</fullName>
    </recommendedName>
</protein>
<sequence>MGRIKDSDSEGEDPNAVWAPDRKKKKRKAVSEEVSAELDYNATVKKRNFKFKRFKQRVKEVDVNVFKRVGKARAEPLEGCDSFLQEAINEWRELNTAESFCEVVQALHEKCGSLILIVHHQSHILDVILSKFQYQEQLSLDGLLALMEALARDLENDFYPHLPRVIDSIVELLADGAVRDTDLIQHIFTRLNQVFKYTRRSLAADLPGVLRMTVALRHQRHGYIRHFVAVGLGFIFRSSKDIASGFQFLIEEAAAHNPGKHDISRSELAHSLGELVAEIVKGVSNGLHSRTEEWLQHSLTQQRKSVAAGRASDELVEMVMMHTVTKICEHVRRESCAQMWGFLLTEANSALEDPDRDSVVQAVLQINLVSCATEFYRGSRVPDYAPLFQLVERALDTAPAPEAVGTPKATRTRRSQAAAAQVGAVMEKDQRLPEAALRLILALTAAHMREVGASGGASVIASNLTRWAPAFRNASPAVALSSVARLQSEVGRGHFLGIYAEVVFEVVERCIQEGGEICSKAAALLGDVCEALRQAGKLPAGRKKGERRMLLEARAPPTLVQWVRSICEGKLPGDLAGLQLMWGGLRCLPYSVSTDVCVQLATQIDIASSAASRAAAADLADVHVCLQVASHTAVRLAVEMALGHVGAGRRALLTVLPRSLALATRHAGSLVAVRSAAELLQALQNGVESEGADGELYALLAQEGSEDAHVSEAAEALGWGALREALGGPLGLNLQHPSADMRLQTLSVFAHFQPPPPVQGPGVSAAEVKAPAELGLTMYGMGALRNITAGELNLDAGRHTQVSLGKVHKKLAAKLVPEELVAAVCRALVGCLHVRFSLLWDPATEALGAALSQYPLLAWPVVHAALIDCQAEALGGGAVEAKGGAPADDGEGAVTGLATLSQSAKAAQAILVDSTDATTRLGHLLKTLGKAPGIANNRIKELAPMFMAYTTAVTSPEGSAVDEDMETEVEPAEEETAVSTQVVAKDAEVRRGGGQGHQWRIGLRAWLELVGHLKALRSAEHTDLADALCRLLQTLLGDIDPGVQRLSLAALKVWKLQWLMPYMEHLENLCEPDNLREELTRFVVGRDVEGVLILEEHRREVTPVIIRLLQPSLRRRTGRLGGRGAPGSARSAVLNFLSALEAHELVPLFRMLLEPLSSAISPTAALAGRKPAQRAAAITAAGGSTEWWATLGTADSTLFARVDLATLVRMRPKLLSGFLNTAQDLLGHLGDHTRHFMDPLLSLTLRLLQHACSSGPEEDAHNGVNGGAVGDEKSATAMRRPREMRGQCLKLLGTMLDRYPDADFEPYWPTLLEIMGPMAERLAGEAAGAASSGGRPPAMLEVVRVMAENKELAPVLWREPRILPGALRCISAGQGVNGTTGITRVLAPPPTLWRSRSHGVALSIVEGLLDLGESDPSVLQGGVVPQAELLLEELRVRMVQAQTPPPVVNTTAGKGQGATTGPKRKPQRPHKALVPVRELSMLQRLAPHAAVGSGYTGALVAALLPFLQAYLKQRKLPELAIQRVLDVLGMLFHHTPQRVRPSAGCGG</sequence>
<keyword evidence="2" id="KW-0472">Membrane</keyword>
<feature type="non-terminal residue" evidence="4">
    <location>
        <position position="1547"/>
    </location>
</feature>
<feature type="region of interest" description="Disordered" evidence="1">
    <location>
        <begin position="1254"/>
        <end position="1280"/>
    </location>
</feature>
<gene>
    <name evidence="4" type="ORF">CYMTET_20727</name>
</gene>
<dbReference type="Pfam" id="PF07539">
    <property type="entry name" value="UTP20_N"/>
    <property type="match status" value="1"/>
</dbReference>
<dbReference type="GO" id="GO:0032040">
    <property type="term" value="C:small-subunit processome"/>
    <property type="evidence" value="ECO:0007669"/>
    <property type="project" value="TreeGrafter"/>
</dbReference>